<dbReference type="WBParaSite" id="SCUD_0001125501-mRNA-1">
    <property type="protein sequence ID" value="SCUD_0001125501-mRNA-1"/>
    <property type="gene ID" value="SCUD_0001125501"/>
</dbReference>
<feature type="transmembrane region" description="Helical" evidence="8">
    <location>
        <begin position="62"/>
        <end position="81"/>
    </location>
</feature>
<dbReference type="STRING" id="6186.A0A183K8C6"/>
<keyword evidence="5" id="KW-0256">Endoplasmic reticulum</keyword>
<evidence type="ECO:0000313" key="10">
    <source>
        <dbReference type="Proteomes" id="UP000279833"/>
    </source>
</evidence>
<dbReference type="AlphaFoldDB" id="A0A183K8C6"/>
<feature type="transmembrane region" description="Helical" evidence="8">
    <location>
        <begin position="101"/>
        <end position="122"/>
    </location>
</feature>
<dbReference type="EMBL" id="UZAK01034292">
    <property type="protein sequence ID" value="VDP43741.1"/>
    <property type="molecule type" value="Genomic_DNA"/>
</dbReference>
<feature type="transmembrane region" description="Helical" evidence="8">
    <location>
        <begin position="128"/>
        <end position="150"/>
    </location>
</feature>
<dbReference type="UniPathway" id="UPA00196"/>
<keyword evidence="4 8" id="KW-0812">Transmembrane</keyword>
<evidence type="ECO:0000256" key="1">
    <source>
        <dbReference type="ARBA" id="ARBA00004477"/>
    </source>
</evidence>
<organism evidence="11">
    <name type="scientific">Schistosoma curassoni</name>
    <dbReference type="NCBI Taxonomy" id="6186"/>
    <lineage>
        <taxon>Eukaryota</taxon>
        <taxon>Metazoa</taxon>
        <taxon>Spiralia</taxon>
        <taxon>Lophotrochozoa</taxon>
        <taxon>Platyhelminthes</taxon>
        <taxon>Trematoda</taxon>
        <taxon>Digenea</taxon>
        <taxon>Strigeidida</taxon>
        <taxon>Schistosomatoidea</taxon>
        <taxon>Schistosomatidae</taxon>
        <taxon>Schistosoma</taxon>
    </lineage>
</organism>
<evidence type="ECO:0000256" key="2">
    <source>
        <dbReference type="ARBA" id="ARBA00004687"/>
    </source>
</evidence>
<protein>
    <submittedName>
        <fullName evidence="11">Phosphatidylinositol-glycan biosynthesis class F protein</fullName>
    </submittedName>
</protein>
<dbReference type="InterPro" id="IPR009580">
    <property type="entry name" value="GPI_biosynthesis_protein_Pig-F"/>
</dbReference>
<dbReference type="GO" id="GO:0006506">
    <property type="term" value="P:GPI anchor biosynthetic process"/>
    <property type="evidence" value="ECO:0007669"/>
    <property type="project" value="UniProtKB-UniPathway"/>
</dbReference>
<evidence type="ECO:0000313" key="9">
    <source>
        <dbReference type="EMBL" id="VDP43741.1"/>
    </source>
</evidence>
<keyword evidence="10" id="KW-1185">Reference proteome</keyword>
<evidence type="ECO:0000313" key="11">
    <source>
        <dbReference type="WBParaSite" id="SCUD_0001125501-mRNA-1"/>
    </source>
</evidence>
<proteinExistence type="predicted"/>
<evidence type="ECO:0000256" key="4">
    <source>
        <dbReference type="ARBA" id="ARBA00022692"/>
    </source>
</evidence>
<evidence type="ECO:0000256" key="6">
    <source>
        <dbReference type="ARBA" id="ARBA00022989"/>
    </source>
</evidence>
<evidence type="ECO:0000256" key="8">
    <source>
        <dbReference type="SAM" id="Phobius"/>
    </source>
</evidence>
<comment type="pathway">
    <text evidence="2">Glycolipid biosynthesis; glycosylphosphatidylinositol-anchor biosynthesis.</text>
</comment>
<name>A0A183K8C6_9TREM</name>
<keyword evidence="7 8" id="KW-0472">Membrane</keyword>
<dbReference type="GO" id="GO:0005789">
    <property type="term" value="C:endoplasmic reticulum membrane"/>
    <property type="evidence" value="ECO:0007669"/>
    <property type="project" value="UniProtKB-SubCell"/>
</dbReference>
<keyword evidence="3" id="KW-0337">GPI-anchor biosynthesis</keyword>
<evidence type="ECO:0000256" key="7">
    <source>
        <dbReference type="ARBA" id="ARBA00023136"/>
    </source>
</evidence>
<reference evidence="11" key="1">
    <citation type="submission" date="2016-06" db="UniProtKB">
        <authorList>
            <consortium name="WormBaseParasite"/>
        </authorList>
    </citation>
    <scope>IDENTIFICATION</scope>
</reference>
<keyword evidence="6 8" id="KW-1133">Transmembrane helix</keyword>
<comment type="subcellular location">
    <subcellularLocation>
        <location evidence="1">Endoplasmic reticulum membrane</location>
        <topology evidence="1">Multi-pass membrane protein</topology>
    </subcellularLocation>
</comment>
<dbReference type="Proteomes" id="UP000279833">
    <property type="component" value="Unassembled WGS sequence"/>
</dbReference>
<evidence type="ECO:0000256" key="3">
    <source>
        <dbReference type="ARBA" id="ARBA00022502"/>
    </source>
</evidence>
<dbReference type="Pfam" id="PF06699">
    <property type="entry name" value="PIG-F"/>
    <property type="match status" value="1"/>
</dbReference>
<evidence type="ECO:0000256" key="5">
    <source>
        <dbReference type="ARBA" id="ARBA00022824"/>
    </source>
</evidence>
<reference evidence="9 10" key="2">
    <citation type="submission" date="2018-11" db="EMBL/GenBank/DDBJ databases">
        <authorList>
            <consortium name="Pathogen Informatics"/>
        </authorList>
    </citation>
    <scope>NUCLEOTIDE SEQUENCE [LARGE SCALE GENOMIC DNA]</scope>
    <source>
        <strain evidence="9">Dakar</strain>
        <strain evidence="10">Dakar, Senegal</strain>
    </source>
</reference>
<feature type="transmembrane region" description="Helical" evidence="8">
    <location>
        <begin position="36"/>
        <end position="56"/>
    </location>
</feature>
<gene>
    <name evidence="9" type="ORF">SCUD_LOCUS11255</name>
</gene>
<accession>A0A183K8C6</accession>
<sequence>MHSDLYNEQCHWVVAAFARLQGAGMAKWSFIRQLKFATWSFCIYFIVCILLGAPIFEQWKETGLMSLVLTICTNIPFLMFFEGNLDNLRSVLAPSLPEEKFVAFIGYGCVIGAWLSAGFLVLDWDRPWQAWPIPCIIGAVLGTFTGWVIFKLISYLSRYRISSASSYGSFSQVSSDKYRYD</sequence>